<evidence type="ECO:0000313" key="4">
    <source>
        <dbReference type="Proteomes" id="UP000051494"/>
    </source>
</evidence>
<organism evidence="2">
    <name type="scientific">Candidatus Berkiella cookevillensis</name>
    <dbReference type="NCBI Taxonomy" id="437022"/>
    <lineage>
        <taxon>Bacteria</taxon>
        <taxon>Pseudomonadati</taxon>
        <taxon>Pseudomonadota</taxon>
        <taxon>Gammaproteobacteria</taxon>
        <taxon>Candidatus Berkiellales</taxon>
        <taxon>Candidatus Berkiellaceae</taxon>
        <taxon>Candidatus Berkiella</taxon>
    </lineage>
</organism>
<dbReference type="EMBL" id="LKHV01000003">
    <property type="protein sequence ID" value="KRG19384.1"/>
    <property type="molecule type" value="Genomic_DNA"/>
</dbReference>
<dbReference type="EMBL" id="LKHV02000001">
    <property type="protein sequence ID" value="MCS5708998.1"/>
    <property type="molecule type" value="Genomic_DNA"/>
</dbReference>
<dbReference type="NCBIfam" id="NF012211">
    <property type="entry name" value="tand_rpt_95"/>
    <property type="match status" value="4"/>
</dbReference>
<dbReference type="PANTHER" id="PTHR39431">
    <property type="entry name" value="FRPA/C-RELATED PROTEIN"/>
    <property type="match status" value="1"/>
</dbReference>
<accession>A0A0Q9YTR4</accession>
<name>A0A0Q9YTR4_9GAMM</name>
<comment type="caution">
    <text evidence="2">The sequence shown here is derived from an EMBL/GenBank/DDBJ whole genome shotgun (WGS) entry which is preliminary data.</text>
</comment>
<dbReference type="OrthoDB" id="8612583at2"/>
<dbReference type="Pfam" id="PF17963">
    <property type="entry name" value="Big_9"/>
    <property type="match status" value="1"/>
</dbReference>
<dbReference type="Pfam" id="PF17803">
    <property type="entry name" value="Cadherin_4"/>
    <property type="match status" value="1"/>
</dbReference>
<dbReference type="Proteomes" id="UP000051494">
    <property type="component" value="Unassembled WGS sequence"/>
</dbReference>
<dbReference type="AlphaFoldDB" id="A0A0Q9YTR4"/>
<reference evidence="2" key="1">
    <citation type="submission" date="2015-09" db="EMBL/GenBank/DDBJ databases">
        <title>Draft Genome Sequences of Two Novel Amoeba-resistant Intranuclear Bacteria, Candidatus Berkiella cookevillensis and Candidatus Berkiella aquae.</title>
        <authorList>
            <person name="Mehari Y.T."/>
            <person name="Arivett B.A."/>
            <person name="Farone A.L."/>
            <person name="Gunderson J.H."/>
            <person name="Farone M.B."/>
        </authorList>
    </citation>
    <scope>NUCLEOTIDE SEQUENCE [LARGE SCALE GENOMIC DNA]</scope>
    <source>
        <strain evidence="2">CC99</strain>
    </source>
</reference>
<dbReference type="RefSeq" id="WP_057624033.1">
    <property type="nucleotide sequence ID" value="NZ_LKHV02000001.1"/>
</dbReference>
<keyword evidence="4" id="KW-1185">Reference proteome</keyword>
<dbReference type="STRING" id="437022.CC99x_00913"/>
<dbReference type="InterPro" id="IPR040853">
    <property type="entry name" value="RapA2_cadherin-like"/>
</dbReference>
<dbReference type="PANTHER" id="PTHR39431:SF1">
    <property type="entry name" value="FRPA_C-RELATED PROTEIN"/>
    <property type="match status" value="1"/>
</dbReference>
<gene>
    <name evidence="2" type="primary">rbfA_1</name>
    <name evidence="3" type="ORF">CC99x_008795</name>
    <name evidence="2" type="ORF">CC99x_00913</name>
</gene>
<evidence type="ECO:0000313" key="2">
    <source>
        <dbReference type="EMBL" id="KRG19384.1"/>
    </source>
</evidence>
<proteinExistence type="predicted"/>
<feature type="domain" description="RapA2 cadherin-like" evidence="1">
    <location>
        <begin position="743"/>
        <end position="798"/>
    </location>
</feature>
<dbReference type="NCBIfam" id="TIGR01965">
    <property type="entry name" value="VCBS_repeat"/>
    <property type="match status" value="1"/>
</dbReference>
<dbReference type="InterPro" id="IPR010221">
    <property type="entry name" value="VCBS_dom"/>
</dbReference>
<sequence>MAKASNSISNFKIIKTTYKNVEYSIKIPKAPPSKYALLSAEKAVLPHQGISSAFEDRFLQYVSMDAAEFQKKLKSFQQASKNEVIVDFLDLDIEKLFDIIVDNSGSDMVTVLQSGHRDKILSIERSFSLSESENDFSKFKKIESVEREIYTESRVIVSEHIITIPPIIPNNGVPIAIALLAGPLLNFHQDEFELRDEPFATLTGNIFLEGASAGPDGLYALDLNFTRAGSVKSAILAGIQITTPEGNTMVLYTSHIPLTTTAAGDYIYTLNHPVLHIPGPDVIVVNHPQLGQIFVDVFNYTIVDSNYDSATSTISVQIVDDVAEANDNLNTVKETLLFVNGIETVTGNLLTDDDGFGIDLGADGIHILSVNGVVDGGVGDLDGAAGSIKTRTDYNTGTGIVTGELTVNTTTGAYTFELIDASSIPDAELTTQHVSTYTIIDADGDTSNANLTVTVTLNQAPIANNDAFSTNEDNPVTIAAPGVLINDTDPNAPDDTMAVVSIDTTGTIGNVIYNANGEITYDPNGQFEALAAGAQTTDSFTYTIEDAEGLSDTATVVVTINGVNDAPIVNNVTASGNEDAASIAITLTGSDVDGTIASFNLKNLPANGILYTDAALTAIAAINTDYAAVANELELYFVPALNFNGDVTFDYAAKDDLGLASVADGTATITVISVNDAPVVNNVNGILYTDVALTVIAAINTDYAAVANELELYFVPALNFNGDVTFDYAAKDDIGLASAADGTATITVISVNDAPVVDNVTASGNEDAASIAITLTGSDVDGTIASFDLKSLPANGVLYTDVALTAVAAINTDYAAVANELELYFVPALNFNGDVSFDYAAKDDLGLASAVDGTATITVISVNDAPVVNNIEGDIVNYPLEMLGAPQILDQGALATVLDVDSADFDGGTLNVEITANAVPTEDMLGIRSTAGQIEVAGFSVTYAGTEIGVLDATSIATKLLINLNADATPANVAALISAITYTNTELVLPDVTARTVSFTVTDGDGGTSNTANILIDVGDILPPVVLDLGGDGIELISAQNSNVSFEKNGMHYKMGWVGPNDAILAYDANHDGLVTDLSEINLTLYHPDAKTDLEGLKLAFDSNKDGVFDAADEHFKDFLIWQDINQDGISQASEITPLVDSHIKAIHLDSDNHIERVDGNIVFGTTTYETKQGDIFLASDLGLAILPVQPSSTSEKNPVMLSDVLVLDSTEDLIRETEEVAVLYQPVLPSLSEVMPEIDTFVHLI</sequence>
<reference evidence="3" key="2">
    <citation type="journal article" date="2016" name="Genome Announc.">
        <title>Draft Genome Sequences of Two Novel Amoeba-Resistant Intranuclear Bacteria, 'Candidatus Berkiella cookevillensis' and 'Candidatus Berkiella aquae'.</title>
        <authorList>
            <person name="Mehari Y.T."/>
            <person name="Arivett B.A."/>
            <person name="Farone A.L."/>
            <person name="Gunderson J.H."/>
            <person name="Farone M.B."/>
        </authorList>
    </citation>
    <scope>NUCLEOTIDE SEQUENCE</scope>
    <source>
        <strain evidence="3">CC99</strain>
    </source>
</reference>
<reference evidence="3" key="3">
    <citation type="submission" date="2021-06" db="EMBL/GenBank/DDBJ databases">
        <title>Genomic Description and Analysis of Intracellular Bacteria, Candidatus Berkiella cookevillensis and Candidatus Berkiella aquae.</title>
        <authorList>
            <person name="Kidane D.T."/>
            <person name="Mehari Y.T."/>
            <person name="Rice F.C."/>
            <person name="Arivett B.A."/>
            <person name="Farone A.L."/>
            <person name="Berk S.G."/>
            <person name="Farone M.B."/>
        </authorList>
    </citation>
    <scope>NUCLEOTIDE SEQUENCE</scope>
    <source>
        <strain evidence="3">CC99</strain>
    </source>
</reference>
<evidence type="ECO:0000259" key="1">
    <source>
        <dbReference type="Pfam" id="PF17803"/>
    </source>
</evidence>
<protein>
    <submittedName>
        <fullName evidence="2">Ribosome-binding factor A</fullName>
    </submittedName>
    <submittedName>
        <fullName evidence="3">Tandem-95 repeat protein</fullName>
    </submittedName>
</protein>
<dbReference type="PATRIC" id="fig|1590042.3.peg.933"/>
<evidence type="ECO:0000313" key="3">
    <source>
        <dbReference type="EMBL" id="MCS5708998.1"/>
    </source>
</evidence>